<evidence type="ECO:0000256" key="2">
    <source>
        <dbReference type="ARBA" id="ARBA00006739"/>
    </source>
</evidence>
<dbReference type="STRING" id="701521.PECL_1256"/>
<dbReference type="AlphaFoldDB" id="G8PE03"/>
<reference evidence="7 8" key="1">
    <citation type="journal article" date="2012" name="J. Bacteriol.">
        <title>Complete Genome Sequence of the Beer Spoilage Organism Pediococcus claussenii ATCC BAA-344T.</title>
        <authorList>
            <person name="Pittet V."/>
            <person name="Abegunde T."/>
            <person name="Marfleet T."/>
            <person name="Haakensen M."/>
            <person name="Morrow K."/>
            <person name="Jayaprakash T."/>
            <person name="Schroeder K."/>
            <person name="Trost B."/>
            <person name="Byrns S."/>
            <person name="Bergsveinson J."/>
            <person name="Kusalik A."/>
            <person name="Ziola B."/>
        </authorList>
    </citation>
    <scope>NUCLEOTIDE SEQUENCE [LARGE SCALE GENOMIC DNA]</scope>
    <source>
        <strain evidence="7 8">ATCC BAA-344</strain>
    </source>
</reference>
<name>G8PE03_PEDCP</name>
<feature type="transmembrane region" description="Helical" evidence="5">
    <location>
        <begin position="257"/>
        <end position="273"/>
    </location>
</feature>
<dbReference type="PATRIC" id="fig|701521.8.peg.1168"/>
<evidence type="ECO:0000313" key="8">
    <source>
        <dbReference type="Proteomes" id="UP000005444"/>
    </source>
</evidence>
<keyword evidence="5" id="KW-1133">Transmembrane helix</keyword>
<dbReference type="Proteomes" id="UP000005444">
    <property type="component" value="Chromosome"/>
</dbReference>
<proteinExistence type="inferred from homology"/>
<dbReference type="PANTHER" id="PTHR43179">
    <property type="entry name" value="RHAMNOSYLTRANSFERASE WBBL"/>
    <property type="match status" value="1"/>
</dbReference>
<gene>
    <name evidence="7" type="ordered locus">PECL_1256</name>
</gene>
<comment type="similarity">
    <text evidence="2">Belongs to the glycosyltransferase 2 family.</text>
</comment>
<dbReference type="InterPro" id="IPR029044">
    <property type="entry name" value="Nucleotide-diphossugar_trans"/>
</dbReference>
<keyword evidence="5" id="KW-0472">Membrane</keyword>
<dbReference type="eggNOG" id="COG1216">
    <property type="taxonomic scope" value="Bacteria"/>
</dbReference>
<accession>G8PE03</accession>
<organism evidence="7 8">
    <name type="scientific">Pediococcus claussenii (strain ATCC BAA-344 / DSM 14800 / JCM 18046 / KCTC 3811 / LMG 21948 / P06)</name>
    <dbReference type="NCBI Taxonomy" id="701521"/>
    <lineage>
        <taxon>Bacteria</taxon>
        <taxon>Bacillati</taxon>
        <taxon>Bacillota</taxon>
        <taxon>Bacilli</taxon>
        <taxon>Lactobacillales</taxon>
        <taxon>Lactobacillaceae</taxon>
        <taxon>Pediococcus</taxon>
    </lineage>
</organism>
<evidence type="ECO:0000259" key="6">
    <source>
        <dbReference type="Pfam" id="PF00535"/>
    </source>
</evidence>
<dbReference type="RefSeq" id="WP_014215684.1">
    <property type="nucleotide sequence ID" value="NC_016605.1"/>
</dbReference>
<keyword evidence="8" id="KW-1185">Reference proteome</keyword>
<dbReference type="HOGENOM" id="CLU_023845_2_1_9"/>
<dbReference type="SUPFAM" id="SSF53448">
    <property type="entry name" value="Nucleotide-diphospho-sugar transferases"/>
    <property type="match status" value="1"/>
</dbReference>
<dbReference type="Gene3D" id="3.90.550.10">
    <property type="entry name" value="Spore Coat Polysaccharide Biosynthesis Protein SpsA, Chain A"/>
    <property type="match status" value="1"/>
</dbReference>
<keyword evidence="5" id="KW-0812">Transmembrane</keyword>
<evidence type="ECO:0000256" key="3">
    <source>
        <dbReference type="ARBA" id="ARBA00022676"/>
    </source>
</evidence>
<dbReference type="KEGG" id="pce:PECL_1256"/>
<evidence type="ECO:0000256" key="5">
    <source>
        <dbReference type="SAM" id="Phobius"/>
    </source>
</evidence>
<evidence type="ECO:0000256" key="1">
    <source>
        <dbReference type="ARBA" id="ARBA00004776"/>
    </source>
</evidence>
<keyword evidence="4 7" id="KW-0808">Transferase</keyword>
<protein>
    <submittedName>
        <fullName evidence="7">Glycosyl transferase 2 family protein</fullName>
    </submittedName>
</protein>
<evidence type="ECO:0000313" key="7">
    <source>
        <dbReference type="EMBL" id="AEV95488.1"/>
    </source>
</evidence>
<dbReference type="GO" id="GO:0016757">
    <property type="term" value="F:glycosyltransferase activity"/>
    <property type="evidence" value="ECO:0007669"/>
    <property type="project" value="UniProtKB-KW"/>
</dbReference>
<keyword evidence="3" id="KW-0328">Glycosyltransferase</keyword>
<sequence>MERWQELNEVLAIVVTFNRKDLLMECINNLSSSKSQCDVLIVDNASTDGTSEAVKRFENASNIHYVNTGENLGGAGGYNFALKYGYQLNYKYFWLMDDDTMVQQDALGKLTETAKELDEDFGFLCNYARFTDGTASKMNIPTLAKNWLGTVPEMDNVLKVEKASFVGFFVPKKIVGKYGLPIKDFFVWADDSDYSQRISMNENCYIVMDSLVIHKMKSNADANFKAFLAEETDRMDRYFYSFRNRFFVARKKGRKTLLLYILKLMAFTLLTPWKTKRNKLRKEKIVLRGFSKGIWFNPKVEMVSDENQ</sequence>
<dbReference type="PANTHER" id="PTHR43179:SF12">
    <property type="entry name" value="GALACTOFURANOSYLTRANSFERASE GLFT2"/>
    <property type="match status" value="1"/>
</dbReference>
<dbReference type="Pfam" id="PF00535">
    <property type="entry name" value="Glycos_transf_2"/>
    <property type="match status" value="1"/>
</dbReference>
<dbReference type="EMBL" id="CP003137">
    <property type="protein sequence ID" value="AEV95488.1"/>
    <property type="molecule type" value="Genomic_DNA"/>
</dbReference>
<dbReference type="InterPro" id="IPR001173">
    <property type="entry name" value="Glyco_trans_2-like"/>
</dbReference>
<comment type="pathway">
    <text evidence="1">Cell wall biogenesis; cell wall polysaccharide biosynthesis.</text>
</comment>
<feature type="domain" description="Glycosyltransferase 2-like" evidence="6">
    <location>
        <begin position="13"/>
        <end position="142"/>
    </location>
</feature>
<evidence type="ECO:0000256" key="4">
    <source>
        <dbReference type="ARBA" id="ARBA00022679"/>
    </source>
</evidence>